<dbReference type="PANTHER" id="PTHR19212:SF5">
    <property type="entry name" value="LEUCINE-RICH REPEAT FLIGHTLESS-INTERACTING PROTEIN 1"/>
    <property type="match status" value="1"/>
</dbReference>
<dbReference type="PANTHER" id="PTHR19212">
    <property type="entry name" value="LEUCINE RICH REPEAT IN FLII INTERACTING PROTEIN"/>
    <property type="match status" value="1"/>
</dbReference>
<sequence>MGTPGAGRKRLPNRERLTAEDDALNQIAREAEARLAAKRAARAEAREIRMKELERQQKEIYQVQKKYYGLDTKWGDIEQWMEDSERYSRRARRNASASDEDERMSVGSRGSLRSHLEYASTYPVTNGYEEDVYGSSQSRKSSRASYYSDLGLPNSSYASTSQLSSQNGNWPSLLYSDALPARSYRASVYEESVYSGSRRYSAPSSRAPSEYSCYLGSGSRASSRASSARASPVIEERPEKDFEKGARTVSSLSAATLASLGGTSSRRGSEDTSISADTEASIREIKDSLAEVEEKYKKAMVSNAQLDNEKTNFMYQVDTLKDALLELEEQLAESRRQYEEKSKEFEREKHAHSILQFQFMEMKEALKQREEMLAEIQQLQQKQQSYVREISDLQETIEWKDKKIGALERQKDFFDSIRSERDDLRDEVVVLKEQLKKHGIIPDSDIATNGDTSDILDNEGHLDSSQSAPGTTKALKPGGEGMLDRLKKLIDERESLLDQIKKLKGQLEEKQRNGKMENTQSEDEVLENGTDMHMIDLQRDANRQISDLKFKLAKSEQEITALEQNVIRLEGQVARYKTAAENAERVEDELKAEKRKLQRELRSALDKTEELEVSNGHLVKRLEKMKANRSALLSQQ</sequence>
<feature type="coiled-coil region" evidence="3">
    <location>
        <begin position="483"/>
        <end position="513"/>
    </location>
</feature>
<dbReference type="Pfam" id="PF09738">
    <property type="entry name" value="LRRFIP"/>
    <property type="match status" value="3"/>
</dbReference>
<evidence type="ECO:0000256" key="2">
    <source>
        <dbReference type="ARBA" id="ARBA00023054"/>
    </source>
</evidence>
<dbReference type="InterPro" id="IPR019139">
    <property type="entry name" value="LRRFIP1/2"/>
</dbReference>
<evidence type="ECO:0000256" key="4">
    <source>
        <dbReference type="SAM" id="MobiDB-lite"/>
    </source>
</evidence>
<protein>
    <submittedName>
        <fullName evidence="5">LRR binding FLII interacting protein 1</fullName>
    </submittedName>
</protein>
<accession>A0A674GJK2</accession>
<dbReference type="GO" id="GO:0000978">
    <property type="term" value="F:RNA polymerase II cis-regulatory region sequence-specific DNA binding"/>
    <property type="evidence" value="ECO:0007669"/>
    <property type="project" value="TreeGrafter"/>
</dbReference>
<dbReference type="Ensembl" id="ENSTGUT00000023664.1">
    <property type="protein sequence ID" value="ENSTGUP00000022968.1"/>
    <property type="gene ID" value="ENSTGUG00000003797.2"/>
</dbReference>
<feature type="compositionally biased region" description="Low complexity" evidence="4">
    <location>
        <begin position="250"/>
        <end position="265"/>
    </location>
</feature>
<feature type="compositionally biased region" description="Low complexity" evidence="4">
    <location>
        <begin position="217"/>
        <end position="231"/>
    </location>
</feature>
<dbReference type="GeneTree" id="ENSGT00530000063564"/>
<feature type="region of interest" description="Disordered" evidence="4">
    <location>
        <begin position="448"/>
        <end position="479"/>
    </location>
</feature>
<evidence type="ECO:0000256" key="3">
    <source>
        <dbReference type="SAM" id="Coils"/>
    </source>
</evidence>
<organism evidence="5 6">
    <name type="scientific">Taeniopygia guttata</name>
    <name type="common">Zebra finch</name>
    <name type="synonym">Poephila guttata</name>
    <dbReference type="NCBI Taxonomy" id="59729"/>
    <lineage>
        <taxon>Eukaryota</taxon>
        <taxon>Metazoa</taxon>
        <taxon>Chordata</taxon>
        <taxon>Craniata</taxon>
        <taxon>Vertebrata</taxon>
        <taxon>Euteleostomi</taxon>
        <taxon>Archelosauria</taxon>
        <taxon>Archosauria</taxon>
        <taxon>Dinosauria</taxon>
        <taxon>Saurischia</taxon>
        <taxon>Theropoda</taxon>
        <taxon>Coelurosauria</taxon>
        <taxon>Aves</taxon>
        <taxon>Neognathae</taxon>
        <taxon>Neoaves</taxon>
        <taxon>Telluraves</taxon>
        <taxon>Australaves</taxon>
        <taxon>Passeriformes</taxon>
        <taxon>Passeroidea</taxon>
        <taxon>Estrildidae</taxon>
        <taxon>Estrildinae</taxon>
        <taxon>Taeniopygia</taxon>
    </lineage>
</organism>
<feature type="region of interest" description="Disordered" evidence="4">
    <location>
        <begin position="85"/>
        <end position="109"/>
    </location>
</feature>
<keyword evidence="2 3" id="KW-0175">Coiled coil</keyword>
<feature type="coiled-coil region" evidence="3">
    <location>
        <begin position="538"/>
        <end position="614"/>
    </location>
</feature>
<name>A0A674GJK2_TAEGU</name>
<proteinExistence type="inferred from homology"/>
<evidence type="ECO:0000313" key="5">
    <source>
        <dbReference type="Ensembl" id="ENSTGUP00000022968.1"/>
    </source>
</evidence>
<reference evidence="5 6" key="1">
    <citation type="journal article" date="2010" name="Nature">
        <title>The genome of a songbird.</title>
        <authorList>
            <person name="Warren W.C."/>
            <person name="Clayton D.F."/>
            <person name="Ellegren H."/>
            <person name="Arnold A.P."/>
            <person name="Hillier L.W."/>
            <person name="Kunstner A."/>
            <person name="Searle S."/>
            <person name="White S."/>
            <person name="Vilella A.J."/>
            <person name="Fairley S."/>
            <person name="Heger A."/>
            <person name="Kong L."/>
            <person name="Ponting C.P."/>
            <person name="Jarvis E.D."/>
            <person name="Mello C.V."/>
            <person name="Minx P."/>
            <person name="Lovell P."/>
            <person name="Velho T.A."/>
            <person name="Ferris M."/>
            <person name="Balakrishnan C.N."/>
            <person name="Sinha S."/>
            <person name="Blatti C."/>
            <person name="London S.E."/>
            <person name="Li Y."/>
            <person name="Lin Y.C."/>
            <person name="George J."/>
            <person name="Sweedler J."/>
            <person name="Southey B."/>
            <person name="Gunaratne P."/>
            <person name="Watson M."/>
            <person name="Nam K."/>
            <person name="Backstrom N."/>
            <person name="Smeds L."/>
            <person name="Nabholz B."/>
            <person name="Itoh Y."/>
            <person name="Whitney O."/>
            <person name="Pfenning A.R."/>
            <person name="Howard J."/>
            <person name="Volker M."/>
            <person name="Skinner B.M."/>
            <person name="Griffin D.K."/>
            <person name="Ye L."/>
            <person name="McLaren W.M."/>
            <person name="Flicek P."/>
            <person name="Quesada V."/>
            <person name="Velasco G."/>
            <person name="Lopez-Otin C."/>
            <person name="Puente X.S."/>
            <person name="Olender T."/>
            <person name="Lancet D."/>
            <person name="Smit A.F."/>
            <person name="Hubley R."/>
            <person name="Konkel M.K."/>
            <person name="Walker J.A."/>
            <person name="Batzer M.A."/>
            <person name="Gu W."/>
            <person name="Pollock D.D."/>
            <person name="Chen L."/>
            <person name="Cheng Z."/>
            <person name="Eichler E.E."/>
            <person name="Stapley J."/>
            <person name="Slate J."/>
            <person name="Ekblom R."/>
            <person name="Birkhead T."/>
            <person name="Burke T."/>
            <person name="Burt D."/>
            <person name="Scharff C."/>
            <person name="Adam I."/>
            <person name="Richard H."/>
            <person name="Sultan M."/>
            <person name="Soldatov A."/>
            <person name="Lehrach H."/>
            <person name="Edwards S.V."/>
            <person name="Yang S.P."/>
            <person name="Li X."/>
            <person name="Graves T."/>
            <person name="Fulton L."/>
            <person name="Nelson J."/>
            <person name="Chinwalla A."/>
            <person name="Hou S."/>
            <person name="Mardis E.R."/>
            <person name="Wilson R.K."/>
        </authorList>
    </citation>
    <scope>NUCLEOTIDE SEQUENCE [LARGE SCALE GENOMIC DNA]</scope>
</reference>
<comment type="similarity">
    <text evidence="1">Belongs to the LRRFIP family.</text>
</comment>
<evidence type="ECO:0000313" key="6">
    <source>
        <dbReference type="Proteomes" id="UP000007754"/>
    </source>
</evidence>
<gene>
    <name evidence="5" type="primary">LRRFIP1</name>
</gene>
<dbReference type="GO" id="GO:0000981">
    <property type="term" value="F:DNA-binding transcription factor activity, RNA polymerase II-specific"/>
    <property type="evidence" value="ECO:0007669"/>
    <property type="project" value="TreeGrafter"/>
</dbReference>
<feature type="compositionally biased region" description="Basic and acidic residues" evidence="4">
    <location>
        <begin position="234"/>
        <end position="246"/>
    </location>
</feature>
<dbReference type="AlphaFoldDB" id="A0A674GJK2"/>
<feature type="region of interest" description="Disordered" evidence="4">
    <location>
        <begin position="217"/>
        <end position="279"/>
    </location>
</feature>
<dbReference type="Gene3D" id="1.20.5.4090">
    <property type="match status" value="1"/>
</dbReference>
<dbReference type="Proteomes" id="UP000007754">
    <property type="component" value="Chromosome 7"/>
</dbReference>
<reference evidence="5" key="2">
    <citation type="submission" date="2025-08" db="UniProtKB">
        <authorList>
            <consortium name="Ensembl"/>
        </authorList>
    </citation>
    <scope>IDENTIFICATION</scope>
</reference>
<keyword evidence="6" id="KW-1185">Reference proteome</keyword>
<evidence type="ECO:0000256" key="1">
    <source>
        <dbReference type="ARBA" id="ARBA00008275"/>
    </source>
</evidence>
<feature type="region of interest" description="Disordered" evidence="4">
    <location>
        <begin position="1"/>
        <end position="21"/>
    </location>
</feature>
<reference evidence="5" key="3">
    <citation type="submission" date="2025-09" db="UniProtKB">
        <authorList>
            <consortium name="Ensembl"/>
        </authorList>
    </citation>
    <scope>IDENTIFICATION</scope>
</reference>